<evidence type="ECO:0000313" key="7">
    <source>
        <dbReference type="Proteomes" id="UP001500459"/>
    </source>
</evidence>
<proteinExistence type="predicted"/>
<dbReference type="PANTHER" id="PTHR30026:SF20">
    <property type="entry name" value="OUTER MEMBRANE PROTEIN TOLC"/>
    <property type="match status" value="1"/>
</dbReference>
<evidence type="ECO:0000256" key="3">
    <source>
        <dbReference type="ARBA" id="ARBA00022692"/>
    </source>
</evidence>
<keyword evidence="3" id="KW-0812">Transmembrane</keyword>
<keyword evidence="7" id="KW-1185">Reference proteome</keyword>
<keyword evidence="4" id="KW-0472">Membrane</keyword>
<dbReference type="SUPFAM" id="SSF56954">
    <property type="entry name" value="Outer membrane efflux proteins (OEP)"/>
    <property type="match status" value="1"/>
</dbReference>
<organism evidence="6 7">
    <name type="scientific">Aquimarina addita</name>
    <dbReference type="NCBI Taxonomy" id="870485"/>
    <lineage>
        <taxon>Bacteria</taxon>
        <taxon>Pseudomonadati</taxon>
        <taxon>Bacteroidota</taxon>
        <taxon>Flavobacteriia</taxon>
        <taxon>Flavobacteriales</taxon>
        <taxon>Flavobacteriaceae</taxon>
        <taxon>Aquimarina</taxon>
    </lineage>
</organism>
<evidence type="ECO:0008006" key="8">
    <source>
        <dbReference type="Google" id="ProtNLM"/>
    </source>
</evidence>
<keyword evidence="5" id="KW-0998">Cell outer membrane</keyword>
<evidence type="ECO:0000256" key="5">
    <source>
        <dbReference type="ARBA" id="ARBA00023237"/>
    </source>
</evidence>
<keyword evidence="2" id="KW-1134">Transmembrane beta strand</keyword>
<evidence type="ECO:0000256" key="4">
    <source>
        <dbReference type="ARBA" id="ARBA00023136"/>
    </source>
</evidence>
<dbReference type="PANTHER" id="PTHR30026">
    <property type="entry name" value="OUTER MEMBRANE PROTEIN TOLC"/>
    <property type="match status" value="1"/>
</dbReference>
<comment type="subcellular location">
    <subcellularLocation>
        <location evidence="1">Cell outer membrane</location>
    </subcellularLocation>
</comment>
<dbReference type="Gene3D" id="1.20.1600.10">
    <property type="entry name" value="Outer membrane efflux proteins (OEP)"/>
    <property type="match status" value="1"/>
</dbReference>
<dbReference type="Proteomes" id="UP001500459">
    <property type="component" value="Unassembled WGS sequence"/>
</dbReference>
<sequence length="431" mass="49581">MIGIEKSNTKRTMKLQNDTGIQWFSFMYGKKVFFIASFLFSTLVHSQTLADYINEAEQNNPELKAKKYEYEASLEKAEEVRSYENTSFGAGYFISEAETRTGAQKAMFSANQAIPWFGTLKARKNKEISTSEIYKNELDVLSRKIALGVKQKYYELYGYRAKEKILKEQKQLIENYKEILLSEVSNNKTSAVDVLKIEIALNELDNTIEILKGTMLNTETGFNTILDRDGFEDLIVPDNLIIPDEEPTMVIDDILYHPELLKYDTLDEMMNAQKKVNTKERMPGLSIGLDYVIVEERPDLTFDDNGKDIIMPKVSVSIPLFSRKYTSRDKQFELQQESYVLQRESAQNELGETLEKAINNRITARINFDTQLKNKIQAKQAEEIALSGYQTGQAAFGDLLEIQKMLLDFEIKQVEAIQEYFIQTAIINYLN</sequence>
<comment type="caution">
    <text evidence="6">The sequence shown here is derived from an EMBL/GenBank/DDBJ whole genome shotgun (WGS) entry which is preliminary data.</text>
</comment>
<dbReference type="EMBL" id="BAABCW010000009">
    <property type="protein sequence ID" value="GAA3509982.1"/>
    <property type="molecule type" value="Genomic_DNA"/>
</dbReference>
<evidence type="ECO:0000256" key="2">
    <source>
        <dbReference type="ARBA" id="ARBA00022452"/>
    </source>
</evidence>
<gene>
    <name evidence="6" type="ORF">GCM10022393_23730</name>
</gene>
<name>A0ABP6UKA3_9FLAO</name>
<reference evidence="7" key="1">
    <citation type="journal article" date="2019" name="Int. J. Syst. Evol. Microbiol.">
        <title>The Global Catalogue of Microorganisms (GCM) 10K type strain sequencing project: providing services to taxonomists for standard genome sequencing and annotation.</title>
        <authorList>
            <consortium name="The Broad Institute Genomics Platform"/>
            <consortium name="The Broad Institute Genome Sequencing Center for Infectious Disease"/>
            <person name="Wu L."/>
            <person name="Ma J."/>
        </authorList>
    </citation>
    <scope>NUCLEOTIDE SEQUENCE [LARGE SCALE GENOMIC DNA]</scope>
    <source>
        <strain evidence="7">JCM 17106</strain>
    </source>
</reference>
<evidence type="ECO:0000256" key="1">
    <source>
        <dbReference type="ARBA" id="ARBA00004442"/>
    </source>
</evidence>
<protein>
    <recommendedName>
        <fullName evidence="8">Outer membrane protein TolC</fullName>
    </recommendedName>
</protein>
<accession>A0ABP6UKA3</accession>
<evidence type="ECO:0000313" key="6">
    <source>
        <dbReference type="EMBL" id="GAA3509982.1"/>
    </source>
</evidence>
<dbReference type="InterPro" id="IPR051906">
    <property type="entry name" value="TolC-like"/>
</dbReference>